<keyword evidence="1" id="KW-0812">Transmembrane</keyword>
<feature type="domain" description="EfeO-type cupredoxin-like" evidence="3">
    <location>
        <begin position="291"/>
        <end position="379"/>
    </location>
</feature>
<feature type="domain" description="Urease accessory protein UreH-like transmembrane" evidence="2">
    <location>
        <begin position="20"/>
        <end position="239"/>
    </location>
</feature>
<keyword evidence="1" id="KW-0472">Membrane</keyword>
<dbReference type="PANTHER" id="PTHR42208:SF1">
    <property type="entry name" value="HEAVY METAL TRANSPORTER"/>
    <property type="match status" value="1"/>
</dbReference>
<evidence type="ECO:0008006" key="5">
    <source>
        <dbReference type="Google" id="ProtNLM"/>
    </source>
</evidence>
<name>A0A7C4PST0_9CHLR</name>
<dbReference type="AlphaFoldDB" id="A0A7C4PST0"/>
<dbReference type="InterPro" id="IPR008972">
    <property type="entry name" value="Cupredoxin"/>
</dbReference>
<feature type="transmembrane region" description="Helical" evidence="1">
    <location>
        <begin position="77"/>
        <end position="98"/>
    </location>
</feature>
<dbReference type="InterPro" id="IPR028096">
    <property type="entry name" value="EfeO_Cupredoxin"/>
</dbReference>
<dbReference type="EMBL" id="DSYK01000419">
    <property type="protein sequence ID" value="HGS21890.1"/>
    <property type="molecule type" value="Genomic_DNA"/>
</dbReference>
<feature type="transmembrane region" description="Helical" evidence="1">
    <location>
        <begin position="225"/>
        <end position="241"/>
    </location>
</feature>
<protein>
    <recommendedName>
        <fullName evidence="5">Sulfite exporter TauE/SafE family protein</fullName>
    </recommendedName>
</protein>
<dbReference type="PANTHER" id="PTHR42208">
    <property type="entry name" value="HEAVY METAL TRANSPORTER-RELATED"/>
    <property type="match status" value="1"/>
</dbReference>
<dbReference type="Pfam" id="PF13386">
    <property type="entry name" value="DsbD_2"/>
    <property type="match status" value="1"/>
</dbReference>
<dbReference type="Pfam" id="PF13473">
    <property type="entry name" value="Cupredoxin_1"/>
    <property type="match status" value="1"/>
</dbReference>
<sequence>MGHPLDAETQDPMDPLLMVALITGLTTGGLSCMLVQGGLLTTSLASQMEAELRARKPSRPGRATRAPAAGRALLQPILLFLAAKLLAYTALGFALGALGSVLSLTPAMRGALQIAIGIFMVGNALRMLQVHPVFRYFNLEPPASVTRALRRKSRQSTGLTPLALGAMTIFIPCGVTQSMMALAIGTGSPLLGAGILFAFTLGASPVFFGLIYLAMRLGALLEKNFTRVAAAGLILLGLWTFDGGLNLMGSPVSLSRLPQLVAEAVSPEAGLQTFSVSGGGEISPLARQDAAPISNKITIEAGDNGYTPDRVRAPANQPVQLQLVTRGTYSCSRAFLIPSLDLSALLPATGVETLDIPPQKPGTRLQFTCSMGMFTGVITFQ</sequence>
<accession>A0A7C4PST0</accession>
<comment type="caution">
    <text evidence="4">The sequence shown here is derived from an EMBL/GenBank/DDBJ whole genome shotgun (WGS) entry which is preliminary data.</text>
</comment>
<feature type="transmembrane region" description="Helical" evidence="1">
    <location>
        <begin position="16"/>
        <end position="40"/>
    </location>
</feature>
<feature type="transmembrane region" description="Helical" evidence="1">
    <location>
        <begin position="159"/>
        <end position="184"/>
    </location>
</feature>
<evidence type="ECO:0000259" key="2">
    <source>
        <dbReference type="Pfam" id="PF13386"/>
    </source>
</evidence>
<evidence type="ECO:0000259" key="3">
    <source>
        <dbReference type="Pfam" id="PF13473"/>
    </source>
</evidence>
<organism evidence="4">
    <name type="scientific">Anaerolinea thermolimosa</name>
    <dbReference type="NCBI Taxonomy" id="229919"/>
    <lineage>
        <taxon>Bacteria</taxon>
        <taxon>Bacillati</taxon>
        <taxon>Chloroflexota</taxon>
        <taxon>Anaerolineae</taxon>
        <taxon>Anaerolineales</taxon>
        <taxon>Anaerolineaceae</taxon>
        <taxon>Anaerolinea</taxon>
    </lineage>
</organism>
<gene>
    <name evidence="4" type="ORF">ENT37_08465</name>
</gene>
<feature type="transmembrane region" description="Helical" evidence="1">
    <location>
        <begin position="190"/>
        <end position="213"/>
    </location>
</feature>
<evidence type="ECO:0000256" key="1">
    <source>
        <dbReference type="SAM" id="Phobius"/>
    </source>
</evidence>
<keyword evidence="1" id="KW-1133">Transmembrane helix</keyword>
<proteinExistence type="predicted"/>
<dbReference type="InterPro" id="IPR039447">
    <property type="entry name" value="UreH-like_TM_dom"/>
</dbReference>
<reference evidence="4" key="1">
    <citation type="journal article" date="2020" name="mSystems">
        <title>Genome- and Community-Level Interaction Insights into Carbon Utilization and Element Cycling Functions of Hydrothermarchaeota in Hydrothermal Sediment.</title>
        <authorList>
            <person name="Zhou Z."/>
            <person name="Liu Y."/>
            <person name="Xu W."/>
            <person name="Pan J."/>
            <person name="Luo Z.H."/>
            <person name="Li M."/>
        </authorList>
    </citation>
    <scope>NUCLEOTIDE SEQUENCE [LARGE SCALE GENOMIC DNA]</scope>
    <source>
        <strain evidence="4">SpSt-573</strain>
    </source>
</reference>
<dbReference type="Gene3D" id="2.60.40.420">
    <property type="entry name" value="Cupredoxins - blue copper proteins"/>
    <property type="match status" value="1"/>
</dbReference>
<feature type="transmembrane region" description="Helical" evidence="1">
    <location>
        <begin position="110"/>
        <end position="128"/>
    </location>
</feature>
<dbReference type="SUPFAM" id="SSF49503">
    <property type="entry name" value="Cupredoxins"/>
    <property type="match status" value="1"/>
</dbReference>
<evidence type="ECO:0000313" key="4">
    <source>
        <dbReference type="EMBL" id="HGS21890.1"/>
    </source>
</evidence>